<dbReference type="InterPro" id="IPR001623">
    <property type="entry name" value="DnaJ_domain"/>
</dbReference>
<proteinExistence type="predicted"/>
<protein>
    <recommendedName>
        <fullName evidence="3">J domain-containing protein</fullName>
    </recommendedName>
</protein>
<dbReference type="PROSITE" id="PS50076">
    <property type="entry name" value="DNAJ_2"/>
    <property type="match status" value="1"/>
</dbReference>
<dbReference type="PANTHER" id="PTHR44145:SF3">
    <property type="entry name" value="DNAJ HOMOLOG SUBFAMILY A MEMBER 3, MITOCHONDRIAL"/>
    <property type="match status" value="1"/>
</dbReference>
<feature type="domain" description="J" evidence="3">
    <location>
        <begin position="42"/>
        <end position="117"/>
    </location>
</feature>
<dbReference type="InterPro" id="IPR036869">
    <property type="entry name" value="J_dom_sf"/>
</dbReference>
<dbReference type="InterPro" id="IPR051938">
    <property type="entry name" value="Apopto_cytoskel_mod"/>
</dbReference>
<dbReference type="PRINTS" id="PR00625">
    <property type="entry name" value="JDOMAIN"/>
</dbReference>
<gene>
    <name evidence="4" type="ORF">EGYM00392_LOCUS21790</name>
</gene>
<dbReference type="SMART" id="SM00271">
    <property type="entry name" value="DnaJ"/>
    <property type="match status" value="1"/>
</dbReference>
<organism evidence="4">
    <name type="scientific">Eutreptiella gymnastica</name>
    <dbReference type="NCBI Taxonomy" id="73025"/>
    <lineage>
        <taxon>Eukaryota</taxon>
        <taxon>Discoba</taxon>
        <taxon>Euglenozoa</taxon>
        <taxon>Euglenida</taxon>
        <taxon>Spirocuta</taxon>
        <taxon>Euglenophyceae</taxon>
        <taxon>Eutreptiales</taxon>
        <taxon>Eutreptiaceae</taxon>
        <taxon>Eutreptiella</taxon>
    </lineage>
</organism>
<dbReference type="AlphaFoldDB" id="A0A7S1NBT0"/>
<dbReference type="Gene3D" id="1.10.287.110">
    <property type="entry name" value="DnaJ domain"/>
    <property type="match status" value="1"/>
</dbReference>
<evidence type="ECO:0000259" key="3">
    <source>
        <dbReference type="PROSITE" id="PS50076"/>
    </source>
</evidence>
<name>A0A7S1NBT0_9EUGL</name>
<dbReference type="EMBL" id="HBGA01058983">
    <property type="protein sequence ID" value="CAD9010690.1"/>
    <property type="molecule type" value="Transcribed_RNA"/>
</dbReference>
<feature type="region of interest" description="Disordered" evidence="2">
    <location>
        <begin position="176"/>
        <end position="230"/>
    </location>
</feature>
<reference evidence="4" key="1">
    <citation type="submission" date="2021-01" db="EMBL/GenBank/DDBJ databases">
        <authorList>
            <person name="Corre E."/>
            <person name="Pelletier E."/>
            <person name="Niang G."/>
            <person name="Scheremetjew M."/>
            <person name="Finn R."/>
            <person name="Kale V."/>
            <person name="Holt S."/>
            <person name="Cochrane G."/>
            <person name="Meng A."/>
            <person name="Brown T."/>
            <person name="Cohen L."/>
        </authorList>
    </citation>
    <scope>NUCLEOTIDE SEQUENCE</scope>
    <source>
        <strain evidence="4">NIES-381</strain>
    </source>
</reference>
<evidence type="ECO:0000313" key="4">
    <source>
        <dbReference type="EMBL" id="CAD9010690.1"/>
    </source>
</evidence>
<dbReference type="PANTHER" id="PTHR44145">
    <property type="entry name" value="DNAJ HOMOLOG SUBFAMILY A MEMBER 3, MITOCHONDRIAL"/>
    <property type="match status" value="1"/>
</dbReference>
<dbReference type="Pfam" id="PF00226">
    <property type="entry name" value="DnaJ"/>
    <property type="match status" value="1"/>
</dbReference>
<dbReference type="CDD" id="cd06257">
    <property type="entry name" value="DnaJ"/>
    <property type="match status" value="1"/>
</dbReference>
<feature type="compositionally biased region" description="Basic and acidic residues" evidence="2">
    <location>
        <begin position="177"/>
        <end position="187"/>
    </location>
</feature>
<keyword evidence="1" id="KW-0143">Chaperone</keyword>
<sequence length="230" mass="27225">MRCFFYSLTSCTGLARMLWLPSHTKVIGRSCARAAMSSTSQDPYRVLDVPRNATFPEVKKAYYQMAARYHPDRPDGGDKEKMKQIVRAYEDLASKAKGHAQDVDPDFDFHKAYEEMRRADRSPFASSSNNEEWYKQQYKRFDEHDVWRLHFEKPKRDAKQTRVLYTPHTMKYQAKVQEARRAQRRTEPIGGFSHRTQQYAERYRQAKEAKRGEQEPERQEDSDGRRREGT</sequence>
<evidence type="ECO:0000256" key="1">
    <source>
        <dbReference type="ARBA" id="ARBA00023186"/>
    </source>
</evidence>
<evidence type="ECO:0000256" key="2">
    <source>
        <dbReference type="SAM" id="MobiDB-lite"/>
    </source>
</evidence>
<dbReference type="SUPFAM" id="SSF46565">
    <property type="entry name" value="Chaperone J-domain"/>
    <property type="match status" value="1"/>
</dbReference>
<accession>A0A7S1NBT0</accession>
<feature type="compositionally biased region" description="Basic and acidic residues" evidence="2">
    <location>
        <begin position="201"/>
        <end position="230"/>
    </location>
</feature>